<feature type="region of interest" description="Disordered" evidence="1">
    <location>
        <begin position="23"/>
        <end position="94"/>
    </location>
</feature>
<reference evidence="2" key="1">
    <citation type="submission" date="2025-08" db="UniProtKB">
        <authorList>
            <consortium name="Ensembl"/>
        </authorList>
    </citation>
    <scope>IDENTIFICATION</scope>
</reference>
<accession>A0A8C4U0F0</accession>
<feature type="compositionally biased region" description="Gly residues" evidence="1">
    <location>
        <begin position="85"/>
        <end position="94"/>
    </location>
</feature>
<dbReference type="AlphaFoldDB" id="A0A8C4U0F0"/>
<reference evidence="2" key="2">
    <citation type="submission" date="2025-09" db="UniProtKB">
        <authorList>
            <consortium name="Ensembl"/>
        </authorList>
    </citation>
    <scope>IDENTIFICATION</scope>
</reference>
<evidence type="ECO:0000313" key="3">
    <source>
        <dbReference type="Proteomes" id="UP000694562"/>
    </source>
</evidence>
<proteinExistence type="predicted"/>
<sequence>MSAHLQWMIVRNCSSFLIKRNNQTYSTVSTGPGHPRGERDLGGTPETPPSLEGKGIGLGGHPPRDTPGGEAPWDRPRDTPAPCGGTIGIGGPPQ</sequence>
<name>A0A8C4U0F0_FALTI</name>
<dbReference type="Gene3D" id="3.30.390.110">
    <property type="match status" value="1"/>
</dbReference>
<evidence type="ECO:0000256" key="1">
    <source>
        <dbReference type="SAM" id="MobiDB-lite"/>
    </source>
</evidence>
<organism evidence="2 3">
    <name type="scientific">Falco tinnunculus</name>
    <name type="common">Common kestrel</name>
    <dbReference type="NCBI Taxonomy" id="100819"/>
    <lineage>
        <taxon>Eukaryota</taxon>
        <taxon>Metazoa</taxon>
        <taxon>Chordata</taxon>
        <taxon>Craniata</taxon>
        <taxon>Vertebrata</taxon>
        <taxon>Euteleostomi</taxon>
        <taxon>Archelosauria</taxon>
        <taxon>Archosauria</taxon>
        <taxon>Dinosauria</taxon>
        <taxon>Saurischia</taxon>
        <taxon>Theropoda</taxon>
        <taxon>Coelurosauria</taxon>
        <taxon>Aves</taxon>
        <taxon>Neognathae</taxon>
        <taxon>Neoaves</taxon>
        <taxon>Telluraves</taxon>
        <taxon>Australaves</taxon>
        <taxon>Falconiformes</taxon>
        <taxon>Falconidae</taxon>
        <taxon>Falco</taxon>
    </lineage>
</organism>
<dbReference type="Proteomes" id="UP000694562">
    <property type="component" value="Unplaced"/>
</dbReference>
<protein>
    <submittedName>
        <fullName evidence="2">Uncharacterized protein</fullName>
    </submittedName>
</protein>
<dbReference type="OrthoDB" id="338850at2759"/>
<dbReference type="Ensembl" id="ENSFTIT00000003847.1">
    <property type="protein sequence ID" value="ENSFTIP00000003688.1"/>
    <property type="gene ID" value="ENSFTIG00000002539.1"/>
</dbReference>
<keyword evidence="3" id="KW-1185">Reference proteome</keyword>
<evidence type="ECO:0000313" key="2">
    <source>
        <dbReference type="Ensembl" id="ENSFTIP00000003688.1"/>
    </source>
</evidence>